<evidence type="ECO:0000313" key="1">
    <source>
        <dbReference type="EMBL" id="KLE01893.1"/>
    </source>
</evidence>
<dbReference type="RefSeq" id="WP_046996171.1">
    <property type="nucleotide sequence ID" value="NZ_JAIQ01000050.1"/>
</dbReference>
<sequence length="146" mass="17014">MQEYEEELKKILKSVTDNVDTYFGEFSSLNDIKIDPKKMPAIYVDFLGENPINSYQQKLSFSLYLVAASFSKNEKTRDEKRYDIYSLINEVNKTLHLKPILESEPIKLKSSKKILDAKAQNAYLVIFKKDIEFNVETNLLEGEDFE</sequence>
<dbReference type="EMBL" id="JAIQ01000050">
    <property type="protein sequence ID" value="KLE01893.1"/>
    <property type="molecule type" value="Genomic_DNA"/>
</dbReference>
<dbReference type="PATRIC" id="fig|1447256.3.peg.367"/>
<dbReference type="AlphaFoldDB" id="A0A0G9KCD1"/>
<dbReference type="InterPro" id="IPR014972">
    <property type="entry name" value="Phage_Mu_Gp37"/>
</dbReference>
<proteinExistence type="predicted"/>
<dbReference type="Pfam" id="PF08873">
    <property type="entry name" value="Phage_Mu_Gp37"/>
    <property type="match status" value="1"/>
</dbReference>
<gene>
    <name evidence="1" type="ORF">AA20_01910</name>
</gene>
<comment type="caution">
    <text evidence="1">The sequence shown here is derived from an EMBL/GenBank/DDBJ whole genome shotgun (WGS) entry which is preliminary data.</text>
</comment>
<accession>A0A0G9KCD1</accession>
<organism evidence="1 2">
    <name type="scientific">Aliarcobacter butzleri L348</name>
    <dbReference type="NCBI Taxonomy" id="1447256"/>
    <lineage>
        <taxon>Bacteria</taxon>
        <taxon>Pseudomonadati</taxon>
        <taxon>Campylobacterota</taxon>
        <taxon>Epsilonproteobacteria</taxon>
        <taxon>Campylobacterales</taxon>
        <taxon>Arcobacteraceae</taxon>
        <taxon>Aliarcobacter</taxon>
    </lineage>
</organism>
<reference evidence="1 2" key="1">
    <citation type="submission" date="2014-01" db="EMBL/GenBank/DDBJ databases">
        <title>Development of a Comparative Genomic Fingerprinting Assay for High Resolution Genotyping of Arcobacter butzleri.</title>
        <authorList>
            <person name="Webb A.L."/>
            <person name="Inglis G.D."/>
            <person name="Kruczkiewicz P."/>
            <person name="Selinger L.B."/>
            <person name="Taboada E.N."/>
        </authorList>
    </citation>
    <scope>NUCLEOTIDE SEQUENCE [LARGE SCALE GENOMIC DNA]</scope>
    <source>
        <strain evidence="1 2">L348</strain>
    </source>
</reference>
<dbReference type="Proteomes" id="UP000035514">
    <property type="component" value="Unassembled WGS sequence"/>
</dbReference>
<evidence type="ECO:0000313" key="2">
    <source>
        <dbReference type="Proteomes" id="UP000035514"/>
    </source>
</evidence>
<name>A0A0G9KCD1_9BACT</name>
<protein>
    <submittedName>
        <fullName evidence="1">Uncharacterized protein</fullName>
    </submittedName>
</protein>